<comment type="function">
    <text evidence="6">Component of the PeBoW complex, which is required for maturation of 28S and 5.8S ribosomal RNAs and formation of the 60S ribosome.</text>
</comment>
<evidence type="ECO:0000256" key="1">
    <source>
        <dbReference type="ARBA" id="ARBA00022517"/>
    </source>
</evidence>
<keyword evidence="11" id="KW-1185">Reference proteome</keyword>
<dbReference type="PROSITE" id="PS00678">
    <property type="entry name" value="WD_REPEATS_1"/>
    <property type="match status" value="1"/>
</dbReference>
<dbReference type="GO" id="GO:0005654">
    <property type="term" value="C:nucleoplasm"/>
    <property type="evidence" value="ECO:0007669"/>
    <property type="project" value="UniProtKB-SubCell"/>
</dbReference>
<comment type="subcellular location">
    <subcellularLocation>
        <location evidence="7">Nucleus</location>
        <location evidence="7">Nucleolus</location>
    </subcellularLocation>
    <subcellularLocation>
        <location evidence="7">Nucleus</location>
        <location evidence="7">Nucleoplasm</location>
    </subcellularLocation>
</comment>
<dbReference type="GO" id="GO:0000463">
    <property type="term" value="P:maturation of LSU-rRNA from tricistronic rRNA transcript (SSU-rRNA, 5.8S rRNA, LSU-rRNA)"/>
    <property type="evidence" value="ECO:0007669"/>
    <property type="project" value="UniProtKB-UniRule"/>
</dbReference>
<dbReference type="PROSITE" id="PS50082">
    <property type="entry name" value="WD_REPEATS_2"/>
    <property type="match status" value="2"/>
</dbReference>
<sequence length="755" mass="85616">MPKRRSSTAKSTSSTVSGENNTALPKKEDDDTDEDEEKLKSRLFAEGYDDDESDEGDNEEDDDEEEDTDEDDESDSEDDDDDDELLRESSDDDHDVVYASERPSHSKSHSRRNITADTCDSSDEEDLRNTIGNIPVSWYDDQDHIGYDWEGTKIGKPAKKSEIDQFLEKVEDPDYWRKVRDKQTGQDVVLTDEQIATLMNIQRGRYPTIGYNPYQPFVDFVSSQHEIHPISNRPEDKRSFVPSADERRMVGRMVHAIKMGWAKPKKVKPTDEEVEAKRYYDLWTAEESEQKTKTEMARIKMHFPAPKVALPGHDESYNPPPEYLLSPEELKRWEETEPEDRRRNFIPQKFPSLREVPAYARFINERFDRCLDLYLAHRQQKTKLDVDPKDLLPELPRPQDLHPFPTTLSLLYKGHTGMVRALSMEPSVGQLMASGSDDGTVRVWEIGTGRCVKTLTLGAPISSLMWCPNAKMALVAAASANNVFIINIECGDRLVVSETLTAMNNFIENSDQLNVAQASVTWSTVNDLTGSSPAVSHLKLTFETEIKQVTWHAKGDYFATVTSNGARSVVVHQLSKLKSQAPFQKNKGSVQTVAFHQTRPLLFVATQKHVRVYNLATLQLAKKLLSNIRWISSIAIHPKGDNLIIGGYDCRLTWFDLDLSTKPYKTFRHHKSAVRSVAYHPHYPLFASSSDDGSVMVYHGRVYSDLLQNPQIVPVKILRGHKTTDGLCVLSCAFHPKQPWLVTAGADSTLALYTY</sequence>
<keyword evidence="1 7" id="KW-0690">Ribosome biogenesis</keyword>
<dbReference type="InterPro" id="IPR001680">
    <property type="entry name" value="WD40_rpt"/>
</dbReference>
<dbReference type="SUPFAM" id="SSF50978">
    <property type="entry name" value="WD40 repeat-like"/>
    <property type="match status" value="1"/>
</dbReference>
<dbReference type="PANTHER" id="PTHR17605:SF0">
    <property type="entry name" value="RIBOSOME BIOGENESIS PROTEIN BOP1"/>
    <property type="match status" value="1"/>
</dbReference>
<feature type="repeat" description="WD" evidence="8">
    <location>
        <begin position="412"/>
        <end position="454"/>
    </location>
</feature>
<comment type="function">
    <text evidence="7">Required for maturation of ribosomal RNAs and formation of the large ribosomal subunit.</text>
</comment>
<name>A0A914XED7_9BILA</name>
<dbReference type="GO" id="GO:0000466">
    <property type="term" value="P:maturation of 5.8S rRNA from tricistronic rRNA transcript (SSU-rRNA, 5.8S rRNA, LSU-rRNA)"/>
    <property type="evidence" value="ECO:0007669"/>
    <property type="project" value="UniProtKB-UniRule"/>
</dbReference>
<dbReference type="Pfam" id="PF00400">
    <property type="entry name" value="WD40"/>
    <property type="match status" value="3"/>
</dbReference>
<dbReference type="SMART" id="SM00320">
    <property type="entry name" value="WD40"/>
    <property type="match status" value="7"/>
</dbReference>
<evidence type="ECO:0000256" key="5">
    <source>
        <dbReference type="ARBA" id="ARBA00023242"/>
    </source>
</evidence>
<dbReference type="Proteomes" id="UP000887566">
    <property type="component" value="Unplaced"/>
</dbReference>
<dbReference type="GO" id="GO:0043021">
    <property type="term" value="F:ribonucleoprotein complex binding"/>
    <property type="evidence" value="ECO:0007669"/>
    <property type="project" value="UniProtKB-UniRule"/>
</dbReference>
<evidence type="ECO:0000259" key="10">
    <source>
        <dbReference type="SMART" id="SM01035"/>
    </source>
</evidence>
<dbReference type="InterPro" id="IPR012953">
    <property type="entry name" value="BOP1_N_dom"/>
</dbReference>
<dbReference type="GO" id="GO:0030687">
    <property type="term" value="C:preribosome, large subunit precursor"/>
    <property type="evidence" value="ECO:0007669"/>
    <property type="project" value="UniProtKB-UniRule"/>
</dbReference>
<dbReference type="GO" id="GO:0070545">
    <property type="term" value="C:PeBoW complex"/>
    <property type="evidence" value="ECO:0007669"/>
    <property type="project" value="TreeGrafter"/>
</dbReference>
<dbReference type="FunFam" id="2.130.10.10:FF:000061">
    <property type="entry name" value="Ribosome biogenesis protein BOP1 homolog"/>
    <property type="match status" value="1"/>
</dbReference>
<organism evidence="11 13">
    <name type="scientific">Plectus sambesii</name>
    <dbReference type="NCBI Taxonomy" id="2011161"/>
    <lineage>
        <taxon>Eukaryota</taxon>
        <taxon>Metazoa</taxon>
        <taxon>Ecdysozoa</taxon>
        <taxon>Nematoda</taxon>
        <taxon>Chromadorea</taxon>
        <taxon>Plectida</taxon>
        <taxon>Plectina</taxon>
        <taxon>Plectoidea</taxon>
        <taxon>Plectidae</taxon>
        <taxon>Plectus</taxon>
    </lineage>
</organism>
<dbReference type="WBParaSite" id="PSAMB.scaffold812size40942.g9052.t1">
    <property type="protein sequence ID" value="PSAMB.scaffold812size40942.g9052.t1"/>
    <property type="gene ID" value="PSAMB.scaffold812size40942.g9052"/>
</dbReference>
<evidence type="ECO:0000256" key="4">
    <source>
        <dbReference type="ARBA" id="ARBA00022737"/>
    </source>
</evidence>
<feature type="repeat" description="WD" evidence="8">
    <location>
        <begin position="667"/>
        <end position="698"/>
    </location>
</feature>
<protein>
    <recommendedName>
        <fullName evidence="7">Ribosome biogenesis protein BOP1 homolog</fullName>
    </recommendedName>
</protein>
<dbReference type="PANTHER" id="PTHR17605">
    <property type="entry name" value="RIBOSOME BIOGENESIS PROTEIN BOP1 BLOCK OF PROLIFERATION 1 PROTEIN"/>
    <property type="match status" value="1"/>
</dbReference>
<dbReference type="InterPro" id="IPR019775">
    <property type="entry name" value="WD40_repeat_CS"/>
</dbReference>
<reference evidence="12 13" key="1">
    <citation type="submission" date="2022-11" db="UniProtKB">
        <authorList>
            <consortium name="WormBaseParasite"/>
        </authorList>
    </citation>
    <scope>IDENTIFICATION</scope>
</reference>
<evidence type="ECO:0000256" key="7">
    <source>
        <dbReference type="HAMAP-Rule" id="MF_03027"/>
    </source>
</evidence>
<evidence type="ECO:0000256" key="2">
    <source>
        <dbReference type="ARBA" id="ARBA00022552"/>
    </source>
</evidence>
<dbReference type="CDD" id="cd00200">
    <property type="entry name" value="WD40"/>
    <property type="match status" value="1"/>
</dbReference>
<dbReference type="SMART" id="SM01035">
    <property type="entry name" value="BOP1NT"/>
    <property type="match status" value="1"/>
</dbReference>
<accession>A0A914XED7</accession>
<dbReference type="WBParaSite" id="PSAMB.scaffold812size40942.g9052.t2">
    <property type="protein sequence ID" value="PSAMB.scaffold812size40942.g9052.t2"/>
    <property type="gene ID" value="PSAMB.scaffold812size40942.g9052"/>
</dbReference>
<evidence type="ECO:0000313" key="12">
    <source>
        <dbReference type="WBParaSite" id="PSAMB.scaffold812size40942.g9052.t1"/>
    </source>
</evidence>
<dbReference type="HAMAP" id="MF_03027">
    <property type="entry name" value="BOP1"/>
    <property type="match status" value="1"/>
</dbReference>
<dbReference type="InterPro" id="IPR036322">
    <property type="entry name" value="WD40_repeat_dom_sf"/>
</dbReference>
<evidence type="ECO:0000256" key="8">
    <source>
        <dbReference type="PROSITE-ProRule" id="PRU00221"/>
    </source>
</evidence>
<feature type="region of interest" description="Disordered" evidence="9">
    <location>
        <begin position="1"/>
        <end position="126"/>
    </location>
</feature>
<keyword evidence="2 7" id="KW-0698">rRNA processing</keyword>
<dbReference type="InterPro" id="IPR015943">
    <property type="entry name" value="WD40/YVTN_repeat-like_dom_sf"/>
</dbReference>
<feature type="compositionally biased region" description="Acidic residues" evidence="9">
    <location>
        <begin position="47"/>
        <end position="94"/>
    </location>
</feature>
<comment type="similarity">
    <text evidence="7">Belongs to the WD repeat BOP1/ERB1 family.</text>
</comment>
<evidence type="ECO:0000313" key="11">
    <source>
        <dbReference type="Proteomes" id="UP000887566"/>
    </source>
</evidence>
<dbReference type="Pfam" id="PF08145">
    <property type="entry name" value="BOP1NT"/>
    <property type="match status" value="1"/>
</dbReference>
<keyword evidence="4" id="KW-0677">Repeat</keyword>
<dbReference type="InterPro" id="IPR028598">
    <property type="entry name" value="BOP1/Erb1"/>
</dbReference>
<dbReference type="AlphaFoldDB" id="A0A914XED7"/>
<keyword evidence="5 7" id="KW-0539">Nucleus</keyword>
<evidence type="ECO:0000256" key="9">
    <source>
        <dbReference type="SAM" id="MobiDB-lite"/>
    </source>
</evidence>
<keyword evidence="3 8" id="KW-0853">WD repeat</keyword>
<dbReference type="PROSITE" id="PS50294">
    <property type="entry name" value="WD_REPEATS_REGION"/>
    <property type="match status" value="2"/>
</dbReference>
<dbReference type="Gene3D" id="2.130.10.10">
    <property type="entry name" value="YVTN repeat-like/Quinoprotein amine dehydrogenase"/>
    <property type="match status" value="1"/>
</dbReference>
<feature type="domain" description="BOP1 N-terminal" evidence="10">
    <location>
        <begin position="139"/>
        <end position="405"/>
    </location>
</feature>
<evidence type="ECO:0000313" key="13">
    <source>
        <dbReference type="WBParaSite" id="PSAMB.scaffold812size40942.g9052.t2"/>
    </source>
</evidence>
<proteinExistence type="inferred from homology"/>
<evidence type="ECO:0000256" key="6">
    <source>
        <dbReference type="ARBA" id="ARBA00055102"/>
    </source>
</evidence>
<feature type="compositionally biased region" description="Low complexity" evidence="9">
    <location>
        <begin position="8"/>
        <end position="17"/>
    </location>
</feature>
<evidence type="ECO:0000256" key="3">
    <source>
        <dbReference type="ARBA" id="ARBA00022574"/>
    </source>
</evidence>